<evidence type="ECO:0000313" key="8">
    <source>
        <dbReference type="EMBL" id="PKY11860.1"/>
    </source>
</evidence>
<dbReference type="InterPro" id="IPR050090">
    <property type="entry name" value="Tyrosine_recombinase_XerCD"/>
</dbReference>
<protein>
    <recommendedName>
        <fullName evidence="10">Integrase</fullName>
    </recommendedName>
</protein>
<evidence type="ECO:0000256" key="5">
    <source>
        <dbReference type="PROSITE-ProRule" id="PRU01248"/>
    </source>
</evidence>
<comment type="similarity">
    <text evidence="1">Belongs to the 'phage' integrase family.</text>
</comment>
<dbReference type="InterPro" id="IPR013762">
    <property type="entry name" value="Integrase-like_cat_sf"/>
</dbReference>
<dbReference type="PROSITE" id="PS51900">
    <property type="entry name" value="CB"/>
    <property type="match status" value="1"/>
</dbReference>
<evidence type="ECO:0000256" key="2">
    <source>
        <dbReference type="ARBA" id="ARBA00022908"/>
    </source>
</evidence>
<dbReference type="GO" id="GO:0015074">
    <property type="term" value="P:DNA integration"/>
    <property type="evidence" value="ECO:0007669"/>
    <property type="project" value="UniProtKB-KW"/>
</dbReference>
<proteinExistence type="inferred from homology"/>
<dbReference type="Pfam" id="PF02899">
    <property type="entry name" value="Phage_int_SAM_1"/>
    <property type="match status" value="1"/>
</dbReference>
<dbReference type="OrthoDB" id="5297772at2"/>
<name>A0A2I1DPT1_9PROT</name>
<sequence>MIDINDWMQQFETWLRGPNFANPYSQVSIRGYCANVRRFLEALDYDGVELLHEVSIAMVRKYIRTGQHGEKSKRSTQYVKMASLMLFYEFLENVDHSLPNLVIQYQEENRSKKERRSGGMGGRIEKRLVPVLSWAEVDKLLNHIDRGHTYAAMRDKALVRFILDTGLRAAEVVAMTTQDASAYFEGRIRLVGKGNKERLVRFQPEGLQPAEGFQPEGIEAMRNWLQIRHRSHPENDMLFVTDQGNAIPPKMLHTIISRILDRAGIHKAQNGPHLLRHTAASAWLAKGMDLRQVQENMGHSNIATSSRYLHLLDG</sequence>
<dbReference type="AlphaFoldDB" id="A0A2I1DPT1"/>
<evidence type="ECO:0000259" key="7">
    <source>
        <dbReference type="PROSITE" id="PS51900"/>
    </source>
</evidence>
<organism evidence="8 9">
    <name type="scientific">Acidithiobacillus marinus</name>
    <dbReference type="NCBI Taxonomy" id="187490"/>
    <lineage>
        <taxon>Bacteria</taxon>
        <taxon>Pseudomonadati</taxon>
        <taxon>Pseudomonadota</taxon>
        <taxon>Acidithiobacillia</taxon>
        <taxon>Acidithiobacillales</taxon>
        <taxon>Acidithiobacillaceae</taxon>
        <taxon>Acidithiobacillus</taxon>
    </lineage>
</organism>
<keyword evidence="3 5" id="KW-0238">DNA-binding</keyword>
<reference evidence="8 9" key="1">
    <citation type="submission" date="2017-03" db="EMBL/GenBank/DDBJ databases">
        <title>Draft genime sequence of the acidophilic sulfur-oxidizing bacterium Acidithiobacillus sp. SH, isolated from seawater.</title>
        <authorList>
            <person name="Sharmin S."/>
            <person name="Tokuhisa M."/>
            <person name="Kanao T."/>
            <person name="Kamimura K."/>
        </authorList>
    </citation>
    <scope>NUCLEOTIDE SEQUENCE [LARGE SCALE GENOMIC DNA]</scope>
    <source>
        <strain evidence="8 9">SH</strain>
    </source>
</reference>
<evidence type="ECO:0000256" key="1">
    <source>
        <dbReference type="ARBA" id="ARBA00008857"/>
    </source>
</evidence>
<gene>
    <name evidence="8" type="ORF">B1757_02560</name>
</gene>
<dbReference type="Proteomes" id="UP000234329">
    <property type="component" value="Unassembled WGS sequence"/>
</dbReference>
<dbReference type="PANTHER" id="PTHR30349:SF41">
    <property type="entry name" value="INTEGRASE_RECOMBINASE PROTEIN MJ0367-RELATED"/>
    <property type="match status" value="1"/>
</dbReference>
<evidence type="ECO:0008006" key="10">
    <source>
        <dbReference type="Google" id="ProtNLM"/>
    </source>
</evidence>
<dbReference type="InterPro" id="IPR010998">
    <property type="entry name" value="Integrase_recombinase_N"/>
</dbReference>
<dbReference type="RefSeq" id="WP_101536829.1">
    <property type="nucleotide sequence ID" value="NZ_MXAV01000006.1"/>
</dbReference>
<feature type="domain" description="Tyr recombinase" evidence="6">
    <location>
        <begin position="127"/>
        <end position="314"/>
    </location>
</feature>
<keyword evidence="4" id="KW-0233">DNA recombination</keyword>
<evidence type="ECO:0000256" key="3">
    <source>
        <dbReference type="ARBA" id="ARBA00023125"/>
    </source>
</evidence>
<keyword evidence="2" id="KW-0229">DNA integration</keyword>
<evidence type="ECO:0000259" key="6">
    <source>
        <dbReference type="PROSITE" id="PS51898"/>
    </source>
</evidence>
<dbReference type="GO" id="GO:0003677">
    <property type="term" value="F:DNA binding"/>
    <property type="evidence" value="ECO:0007669"/>
    <property type="project" value="UniProtKB-UniRule"/>
</dbReference>
<feature type="domain" description="Core-binding (CB)" evidence="7">
    <location>
        <begin position="2"/>
        <end position="92"/>
    </location>
</feature>
<dbReference type="Gene3D" id="1.10.150.130">
    <property type="match status" value="1"/>
</dbReference>
<comment type="caution">
    <text evidence="8">The sequence shown here is derived from an EMBL/GenBank/DDBJ whole genome shotgun (WGS) entry which is preliminary data.</text>
</comment>
<dbReference type="SUPFAM" id="SSF56349">
    <property type="entry name" value="DNA breaking-rejoining enzymes"/>
    <property type="match status" value="1"/>
</dbReference>
<dbReference type="InterPro" id="IPR044068">
    <property type="entry name" value="CB"/>
</dbReference>
<dbReference type="InParanoid" id="A0A2I1DPT1"/>
<evidence type="ECO:0000313" key="9">
    <source>
        <dbReference type="Proteomes" id="UP000234329"/>
    </source>
</evidence>
<accession>A0A2I1DPT1</accession>
<dbReference type="PROSITE" id="PS51898">
    <property type="entry name" value="TYR_RECOMBINASE"/>
    <property type="match status" value="1"/>
</dbReference>
<keyword evidence="9" id="KW-1185">Reference proteome</keyword>
<evidence type="ECO:0000256" key="4">
    <source>
        <dbReference type="ARBA" id="ARBA00023172"/>
    </source>
</evidence>
<dbReference type="InterPro" id="IPR002104">
    <property type="entry name" value="Integrase_catalytic"/>
</dbReference>
<dbReference type="Gene3D" id="1.10.443.10">
    <property type="entry name" value="Intergrase catalytic core"/>
    <property type="match status" value="1"/>
</dbReference>
<dbReference type="InterPro" id="IPR004107">
    <property type="entry name" value="Integrase_SAM-like_N"/>
</dbReference>
<dbReference type="GO" id="GO:0006310">
    <property type="term" value="P:DNA recombination"/>
    <property type="evidence" value="ECO:0007669"/>
    <property type="project" value="UniProtKB-KW"/>
</dbReference>
<dbReference type="EMBL" id="MXAV01000006">
    <property type="protein sequence ID" value="PKY11860.1"/>
    <property type="molecule type" value="Genomic_DNA"/>
</dbReference>
<dbReference type="Pfam" id="PF00589">
    <property type="entry name" value="Phage_integrase"/>
    <property type="match status" value="1"/>
</dbReference>
<dbReference type="InterPro" id="IPR011010">
    <property type="entry name" value="DNA_brk_join_enz"/>
</dbReference>
<dbReference type="PANTHER" id="PTHR30349">
    <property type="entry name" value="PHAGE INTEGRASE-RELATED"/>
    <property type="match status" value="1"/>
</dbReference>